<feature type="domain" description="C2H2-type" evidence="12">
    <location>
        <begin position="139"/>
        <end position="166"/>
    </location>
</feature>
<evidence type="ECO:0000256" key="6">
    <source>
        <dbReference type="ARBA" id="ARBA00022833"/>
    </source>
</evidence>
<keyword evidence="8" id="KW-0804">Transcription</keyword>
<protein>
    <recommendedName>
        <fullName evidence="12">C2H2-type domain-containing protein</fullName>
    </recommendedName>
</protein>
<feature type="domain" description="C2H2-type" evidence="12">
    <location>
        <begin position="738"/>
        <end position="765"/>
    </location>
</feature>
<evidence type="ECO:0000256" key="11">
    <source>
        <dbReference type="SAM" id="MobiDB-lite"/>
    </source>
</evidence>
<keyword evidence="9" id="KW-0539">Nucleus</keyword>
<feature type="domain" description="C2H2-type" evidence="12">
    <location>
        <begin position="837"/>
        <end position="864"/>
    </location>
</feature>
<feature type="domain" description="C2H2-type" evidence="12">
    <location>
        <begin position="876"/>
        <end position="903"/>
    </location>
</feature>
<evidence type="ECO:0000313" key="13">
    <source>
        <dbReference type="EMBL" id="CAK1587913.1"/>
    </source>
</evidence>
<dbReference type="PANTHER" id="PTHR47772:SF7">
    <property type="entry name" value="ZINC FINGER PROTEIN 160"/>
    <property type="match status" value="1"/>
</dbReference>
<dbReference type="GO" id="GO:0005634">
    <property type="term" value="C:nucleus"/>
    <property type="evidence" value="ECO:0007669"/>
    <property type="project" value="UniProtKB-SubCell"/>
</dbReference>
<name>A0AAV1KZ13_9NEOP</name>
<organism evidence="13 14">
    <name type="scientific">Parnassius mnemosyne</name>
    <name type="common">clouded apollo</name>
    <dbReference type="NCBI Taxonomy" id="213953"/>
    <lineage>
        <taxon>Eukaryota</taxon>
        <taxon>Metazoa</taxon>
        <taxon>Ecdysozoa</taxon>
        <taxon>Arthropoda</taxon>
        <taxon>Hexapoda</taxon>
        <taxon>Insecta</taxon>
        <taxon>Pterygota</taxon>
        <taxon>Neoptera</taxon>
        <taxon>Endopterygota</taxon>
        <taxon>Lepidoptera</taxon>
        <taxon>Glossata</taxon>
        <taxon>Ditrysia</taxon>
        <taxon>Papilionoidea</taxon>
        <taxon>Papilionidae</taxon>
        <taxon>Parnassiinae</taxon>
        <taxon>Parnassini</taxon>
        <taxon>Parnassius</taxon>
        <taxon>Driopa</taxon>
    </lineage>
</organism>
<dbReference type="SUPFAM" id="SSF57667">
    <property type="entry name" value="beta-beta-alpha zinc fingers"/>
    <property type="match status" value="7"/>
</dbReference>
<dbReference type="FunFam" id="3.30.160.60:FF:000624">
    <property type="entry name" value="zinc finger protein 697"/>
    <property type="match status" value="1"/>
</dbReference>
<feature type="domain" description="C2H2-type" evidence="12">
    <location>
        <begin position="769"/>
        <end position="796"/>
    </location>
</feature>
<accession>A0AAV1KZ13</accession>
<evidence type="ECO:0000256" key="8">
    <source>
        <dbReference type="ARBA" id="ARBA00023163"/>
    </source>
</evidence>
<keyword evidence="4" id="KW-0677">Repeat</keyword>
<feature type="region of interest" description="Disordered" evidence="11">
    <location>
        <begin position="592"/>
        <end position="646"/>
    </location>
</feature>
<comment type="caution">
    <text evidence="13">The sequence shown here is derived from an EMBL/GenBank/DDBJ whole genome shotgun (WGS) entry which is preliminary data.</text>
</comment>
<dbReference type="FunFam" id="3.30.160.60:FF:000870">
    <property type="entry name" value="zinc finger protein 197 isoform X1"/>
    <property type="match status" value="1"/>
</dbReference>
<feature type="domain" description="C2H2-type" evidence="12">
    <location>
        <begin position="568"/>
        <end position="595"/>
    </location>
</feature>
<evidence type="ECO:0000256" key="9">
    <source>
        <dbReference type="ARBA" id="ARBA00023242"/>
    </source>
</evidence>
<dbReference type="InterPro" id="IPR050636">
    <property type="entry name" value="C2H2-ZF_domain-containing"/>
</dbReference>
<evidence type="ECO:0000256" key="7">
    <source>
        <dbReference type="ARBA" id="ARBA00023015"/>
    </source>
</evidence>
<evidence type="ECO:0000256" key="10">
    <source>
        <dbReference type="PROSITE-ProRule" id="PRU00042"/>
    </source>
</evidence>
<evidence type="ECO:0000256" key="3">
    <source>
        <dbReference type="ARBA" id="ARBA00022723"/>
    </source>
</evidence>
<dbReference type="GO" id="GO:0008270">
    <property type="term" value="F:zinc ion binding"/>
    <property type="evidence" value="ECO:0007669"/>
    <property type="project" value="UniProtKB-KW"/>
</dbReference>
<comment type="subcellular location">
    <subcellularLocation>
        <location evidence="1">Nucleus</location>
    </subcellularLocation>
</comment>
<gene>
    <name evidence="13" type="ORF">PARMNEM_LOCUS8617</name>
</gene>
<dbReference type="PROSITE" id="PS00028">
    <property type="entry name" value="ZINC_FINGER_C2H2_1"/>
    <property type="match status" value="15"/>
</dbReference>
<proteinExistence type="inferred from homology"/>
<reference evidence="13 14" key="1">
    <citation type="submission" date="2023-11" db="EMBL/GenBank/DDBJ databases">
        <authorList>
            <person name="Hedman E."/>
            <person name="Englund M."/>
            <person name="Stromberg M."/>
            <person name="Nyberg Akerstrom W."/>
            <person name="Nylinder S."/>
            <person name="Jareborg N."/>
            <person name="Kallberg Y."/>
            <person name="Kronander E."/>
        </authorList>
    </citation>
    <scope>NUCLEOTIDE SEQUENCE [LARGE SCALE GENOMIC DNA]</scope>
</reference>
<dbReference type="Proteomes" id="UP001314205">
    <property type="component" value="Unassembled WGS sequence"/>
</dbReference>
<dbReference type="Pfam" id="PF00096">
    <property type="entry name" value="zf-C2H2"/>
    <property type="match status" value="6"/>
</dbReference>
<dbReference type="AlphaFoldDB" id="A0AAV1KZ13"/>
<feature type="domain" description="C2H2-type" evidence="12">
    <location>
        <begin position="710"/>
        <end position="737"/>
    </location>
</feature>
<sequence length="975" mass="114075">MNQSTEIEIDPLATYEYFSGYGLPQVNTNTHQYQNISTQQNYFDVKVEPYQPSTDCVNNYGTKSNSNNVETHAGDLLKATNCSLNEINKNPTNTKENTVENIPNNAQTLVRNKKIKKEGKPGQKSYMSEKIADSNFPFYGCAVCNISFKLLTDLDSHIATHKDRITSYGLRLKNQIKRKKLRKEQKKLKKLKKSIKKEKVFEFEVEIKPEDGYIGNIKAEQFKPEHNDNIENDQEKTDGLINGENVVVENQLKIDIPLTEAQSDCKEKSKENDKRKNDKDQTNYNLEKMFKCFACQKQFMLSYYLKLHVRSHTDEKPYTCAECGQCFITASKLGRHTKRIHLAIRHQCRICYKYFSRFEYLTRHFDKKHQEDKLEGEPYDYNAILPYLKELEEQLQMKSEETTKEQDLKPKSDNLWDDWPSEDLQTTCKAERNEVVGEPLMPTEIHIANEKKTMDFNLPTDGVGSNKLKEEFSLEVEVKKEDEDYHEMDNDGVDKYDSAKDDSFSDEDYFPSNTWAATPKMEVDPPSTATLKRQKQDGPIKCEVCEKSISSLSYLRIHMRTHTGEKPFKCYICNRGFITSSKMHRHVLTHSETWDETSNVKEEVKSELDSDTVKKKKKRSKESSTKKAKAKFLKKSKRSAAEKQMKRHQKRPHACEYCQKRFLHLETLQVHKKSHEGEELVFKCHFCLLKMDDAESLKEHEATHEAPKPYLCTLCGKTYKKRETMMYHRKHHIPEREYVCDMCPKSFTSPCKLQKHIAGHKTDKYVLRYECPVCAHMFNTRYHINMHLVTHQKEGLIVEENRSEILAMVLQNARRIPKNPDATGNMTDKVLPDEQSRMCNICGQVFQHFYYLEEHLKSHGSKIALEDEGKTEEKKHVCQVCSKSFKLHYYLKLHSFTHTKEKPYICQQCGKGFITRGKLKRHLETHTGLKKYQCHICYKFFTRPSYLRIHVRTIHGPQDFRLNKQFENDSLKESG</sequence>
<dbReference type="PANTHER" id="PTHR47772">
    <property type="entry name" value="ZINC FINGER PROTEIN 200"/>
    <property type="match status" value="1"/>
</dbReference>
<evidence type="ECO:0000256" key="4">
    <source>
        <dbReference type="ARBA" id="ARBA00022737"/>
    </source>
</evidence>
<feature type="domain" description="C2H2-type" evidence="12">
    <location>
        <begin position="346"/>
        <end position="374"/>
    </location>
</feature>
<dbReference type="FunFam" id="3.30.160.60:FF:000446">
    <property type="entry name" value="Zinc finger protein"/>
    <property type="match status" value="1"/>
</dbReference>
<keyword evidence="3" id="KW-0479">Metal-binding</keyword>
<dbReference type="PROSITE" id="PS50157">
    <property type="entry name" value="ZINC_FINGER_C2H2_2"/>
    <property type="match status" value="15"/>
</dbReference>
<keyword evidence="5 10" id="KW-0863">Zinc-finger</keyword>
<feature type="domain" description="C2H2-type" evidence="12">
    <location>
        <begin position="290"/>
        <end position="317"/>
    </location>
</feature>
<evidence type="ECO:0000256" key="5">
    <source>
        <dbReference type="ARBA" id="ARBA00022771"/>
    </source>
</evidence>
<feature type="region of interest" description="Disordered" evidence="11">
    <location>
        <begin position="397"/>
        <end position="416"/>
    </location>
</feature>
<feature type="domain" description="C2H2-type" evidence="12">
    <location>
        <begin position="682"/>
        <end position="709"/>
    </location>
</feature>
<feature type="compositionally biased region" description="Basic and acidic residues" evidence="11">
    <location>
        <begin position="598"/>
        <end position="613"/>
    </location>
</feature>
<dbReference type="InterPro" id="IPR036236">
    <property type="entry name" value="Znf_C2H2_sf"/>
</dbReference>
<comment type="similarity">
    <text evidence="2">Belongs to the krueppel C2H2-type zinc-finger protein family.</text>
</comment>
<evidence type="ECO:0000256" key="2">
    <source>
        <dbReference type="ARBA" id="ARBA00006991"/>
    </source>
</evidence>
<feature type="compositionally biased region" description="Basic and acidic residues" evidence="11">
    <location>
        <begin position="398"/>
        <end position="414"/>
    </location>
</feature>
<evidence type="ECO:0000256" key="1">
    <source>
        <dbReference type="ARBA" id="ARBA00004123"/>
    </source>
</evidence>
<dbReference type="InterPro" id="IPR013087">
    <property type="entry name" value="Znf_C2H2_type"/>
</dbReference>
<feature type="domain" description="C2H2-type" evidence="12">
    <location>
        <begin position="904"/>
        <end position="931"/>
    </location>
</feature>
<evidence type="ECO:0000313" key="14">
    <source>
        <dbReference type="Proteomes" id="UP001314205"/>
    </source>
</evidence>
<evidence type="ECO:0000259" key="12">
    <source>
        <dbReference type="PROSITE" id="PS50157"/>
    </source>
</evidence>
<feature type="domain" description="C2H2-type" evidence="12">
    <location>
        <begin position="318"/>
        <end position="346"/>
    </location>
</feature>
<feature type="domain" description="C2H2-type" evidence="12">
    <location>
        <begin position="932"/>
        <end position="960"/>
    </location>
</feature>
<dbReference type="EMBL" id="CAVLGL010000082">
    <property type="protein sequence ID" value="CAK1587913.1"/>
    <property type="molecule type" value="Genomic_DNA"/>
</dbReference>
<keyword evidence="14" id="KW-1185">Reference proteome</keyword>
<feature type="domain" description="C2H2-type" evidence="12">
    <location>
        <begin position="540"/>
        <end position="567"/>
    </location>
</feature>
<dbReference type="FunFam" id="3.30.160.60:FF:000193">
    <property type="entry name" value="Zinc finger protein 300"/>
    <property type="match status" value="1"/>
</dbReference>
<dbReference type="SMART" id="SM00355">
    <property type="entry name" value="ZnF_C2H2"/>
    <property type="match status" value="15"/>
</dbReference>
<dbReference type="Gene3D" id="3.30.160.60">
    <property type="entry name" value="Classic Zinc Finger"/>
    <property type="match status" value="11"/>
</dbReference>
<feature type="domain" description="C2H2-type" evidence="12">
    <location>
        <begin position="653"/>
        <end position="680"/>
    </location>
</feature>
<keyword evidence="6" id="KW-0862">Zinc</keyword>
<feature type="compositionally biased region" description="Basic residues" evidence="11">
    <location>
        <begin position="614"/>
        <end position="638"/>
    </location>
</feature>
<keyword evidence="7" id="KW-0805">Transcription regulation</keyword>